<comment type="caution">
    <text evidence="2">The sequence shown here is derived from an EMBL/GenBank/DDBJ whole genome shotgun (WGS) entry which is preliminary data.</text>
</comment>
<organism evidence="2 3">
    <name type="scientific">Alienimonas chondri</name>
    <dbReference type="NCBI Taxonomy" id="2681879"/>
    <lineage>
        <taxon>Bacteria</taxon>
        <taxon>Pseudomonadati</taxon>
        <taxon>Planctomycetota</taxon>
        <taxon>Planctomycetia</taxon>
        <taxon>Planctomycetales</taxon>
        <taxon>Planctomycetaceae</taxon>
        <taxon>Alienimonas</taxon>
    </lineage>
</organism>
<feature type="signal peptide" evidence="1">
    <location>
        <begin position="1"/>
        <end position="22"/>
    </location>
</feature>
<protein>
    <submittedName>
        <fullName evidence="2">Uncharacterized protein</fullName>
    </submittedName>
</protein>
<evidence type="ECO:0000313" key="2">
    <source>
        <dbReference type="EMBL" id="NNJ27719.1"/>
    </source>
</evidence>
<sequence>MRRLCFILPAAAVLLCAARSGAAQEVQSPEQQAAAANRILNDWRAAERDDTEPEEAERLLRIVCWTPADREFPANYQERLDRIMKHIQAFYADEMERLGFGRRSIHLEVDSEGKTILYTVRGEQPTSHYGKSSGREIRGECVPALAAEGIDADRETIVIFCNLADWDGKALRFSHNSPYYAGGTGARGTAWQLDSPELDVIQLSRTRPMMFDGQYGRISLGRHNSIFIGGIAHELGHALGLPHGTVPRAQQVRGMPLMGSGNRTYGEELRNEGPGSVLAFPHALRLASHPQFSGSVKAIRTAPEARFEDLAIAAEDKTISVSGIVTGTPPVYGVVAYFDPAGGGDYDSLVASAVPDADGRFALSATDLAPGKDAQLRLIPLHCNGAVQGGAASPTSPFTYDYQVDEEGVPDVSAVKIR</sequence>
<feature type="chain" id="PRO_5046207279" evidence="1">
    <location>
        <begin position="23"/>
        <end position="418"/>
    </location>
</feature>
<evidence type="ECO:0000313" key="3">
    <source>
        <dbReference type="Proteomes" id="UP000609651"/>
    </source>
</evidence>
<dbReference type="Proteomes" id="UP000609651">
    <property type="component" value="Unassembled WGS sequence"/>
</dbReference>
<dbReference type="RefSeq" id="WP_171189625.1">
    <property type="nucleotide sequence ID" value="NZ_WTPX01000189.1"/>
</dbReference>
<keyword evidence="1" id="KW-0732">Signal</keyword>
<accession>A0ABX1VHY0</accession>
<dbReference type="EMBL" id="WTPX01000189">
    <property type="protein sequence ID" value="NNJ27719.1"/>
    <property type="molecule type" value="Genomic_DNA"/>
</dbReference>
<dbReference type="SUPFAM" id="SSF55486">
    <property type="entry name" value="Metalloproteases ('zincins'), catalytic domain"/>
    <property type="match status" value="1"/>
</dbReference>
<gene>
    <name evidence="2" type="ORF">LzC2_38270</name>
</gene>
<name>A0ABX1VHY0_9PLAN</name>
<reference evidence="2 3" key="1">
    <citation type="journal article" date="2020" name="Syst. Appl. Microbiol.">
        <title>Alienimonas chondri sp. nov., a novel planctomycete isolated from the biofilm of the red alga Chondrus crispus.</title>
        <authorList>
            <person name="Vitorino I."/>
            <person name="Albuquerque L."/>
            <person name="Wiegand S."/>
            <person name="Kallscheuer N."/>
            <person name="da Costa M.S."/>
            <person name="Lobo-da-Cunha A."/>
            <person name="Jogler C."/>
            <person name="Lage O.M."/>
        </authorList>
    </citation>
    <scope>NUCLEOTIDE SEQUENCE [LARGE SCALE GENOMIC DNA]</scope>
    <source>
        <strain evidence="2 3">LzC2</strain>
    </source>
</reference>
<evidence type="ECO:0000256" key="1">
    <source>
        <dbReference type="SAM" id="SignalP"/>
    </source>
</evidence>
<keyword evidence="3" id="KW-1185">Reference proteome</keyword>
<proteinExistence type="predicted"/>